<feature type="compositionally biased region" description="Acidic residues" evidence="1">
    <location>
        <begin position="412"/>
        <end position="427"/>
    </location>
</feature>
<feature type="region of interest" description="Disordered" evidence="1">
    <location>
        <begin position="348"/>
        <end position="378"/>
    </location>
</feature>
<dbReference type="PANTHER" id="PTHR28043:SF1">
    <property type="entry name" value="INCREASED RECOMBINATION CENTERS PROTEIN 6"/>
    <property type="match status" value="1"/>
</dbReference>
<dbReference type="VEuPathDB" id="FungiDB:G647_07965"/>
<reference evidence="2 3" key="1">
    <citation type="submission" date="2013-03" db="EMBL/GenBank/DDBJ databases">
        <title>The Genome Sequence of Cladophialophora carrionii CBS 160.54.</title>
        <authorList>
            <consortium name="The Broad Institute Genomics Platform"/>
            <person name="Cuomo C."/>
            <person name="de Hoog S."/>
            <person name="Gorbushina A."/>
            <person name="Walker B."/>
            <person name="Young S.K."/>
            <person name="Zeng Q."/>
            <person name="Gargeya S."/>
            <person name="Fitzgerald M."/>
            <person name="Haas B."/>
            <person name="Abouelleil A."/>
            <person name="Allen A.W."/>
            <person name="Alvarado L."/>
            <person name="Arachchi H.M."/>
            <person name="Berlin A.M."/>
            <person name="Chapman S.B."/>
            <person name="Gainer-Dewar J."/>
            <person name="Goldberg J."/>
            <person name="Griggs A."/>
            <person name="Gujja S."/>
            <person name="Hansen M."/>
            <person name="Howarth C."/>
            <person name="Imamovic A."/>
            <person name="Ireland A."/>
            <person name="Larimer J."/>
            <person name="McCowan C."/>
            <person name="Murphy C."/>
            <person name="Pearson M."/>
            <person name="Poon T.W."/>
            <person name="Priest M."/>
            <person name="Roberts A."/>
            <person name="Saif S."/>
            <person name="Shea T."/>
            <person name="Sisk P."/>
            <person name="Sykes S."/>
            <person name="Wortman J."/>
            <person name="Nusbaum C."/>
            <person name="Birren B."/>
        </authorList>
    </citation>
    <scope>NUCLEOTIDE SEQUENCE [LARGE SCALE GENOMIC DNA]</scope>
    <source>
        <strain evidence="2 3">CBS 160.54</strain>
    </source>
</reference>
<feature type="region of interest" description="Disordered" evidence="1">
    <location>
        <begin position="20"/>
        <end position="46"/>
    </location>
</feature>
<proteinExistence type="predicted"/>
<feature type="compositionally biased region" description="Acidic residues" evidence="1">
    <location>
        <begin position="352"/>
        <end position="371"/>
    </location>
</feature>
<feature type="region of interest" description="Disordered" evidence="1">
    <location>
        <begin position="107"/>
        <end position="164"/>
    </location>
</feature>
<evidence type="ECO:0000256" key="1">
    <source>
        <dbReference type="SAM" id="MobiDB-lite"/>
    </source>
</evidence>
<dbReference type="PANTHER" id="PTHR28043">
    <property type="entry name" value="INCREASED RECOMBINATION CENTERS PROTEIN 6"/>
    <property type="match status" value="1"/>
</dbReference>
<evidence type="ECO:0000313" key="2">
    <source>
        <dbReference type="EMBL" id="ETI21618.1"/>
    </source>
</evidence>
<dbReference type="GO" id="GO:0016192">
    <property type="term" value="P:vesicle-mediated transport"/>
    <property type="evidence" value="ECO:0007669"/>
    <property type="project" value="InterPro"/>
</dbReference>
<feature type="compositionally biased region" description="Polar residues" evidence="1">
    <location>
        <begin position="136"/>
        <end position="164"/>
    </location>
</feature>
<gene>
    <name evidence="2" type="ORF">G647_07965</name>
</gene>
<feature type="region of interest" description="Disordered" evidence="1">
    <location>
        <begin position="411"/>
        <end position="450"/>
    </location>
</feature>
<dbReference type="OrthoDB" id="10261384at2759"/>
<feature type="compositionally biased region" description="Polar residues" evidence="1">
    <location>
        <begin position="117"/>
        <end position="126"/>
    </location>
</feature>
<dbReference type="AlphaFoldDB" id="V9D5P4"/>
<protein>
    <submittedName>
        <fullName evidence="2">Uncharacterized protein</fullName>
    </submittedName>
</protein>
<feature type="region of interest" description="Disordered" evidence="1">
    <location>
        <begin position="199"/>
        <end position="219"/>
    </location>
</feature>
<dbReference type="EMBL" id="KB822707">
    <property type="protein sequence ID" value="ETI21618.1"/>
    <property type="molecule type" value="Genomic_DNA"/>
</dbReference>
<feature type="compositionally biased region" description="Low complexity" evidence="1">
    <location>
        <begin position="199"/>
        <end position="210"/>
    </location>
</feature>
<dbReference type="GeneID" id="19986458"/>
<dbReference type="InterPro" id="IPR034627">
    <property type="entry name" value="Irc6"/>
</dbReference>
<accession>V9D5P4</accession>
<feature type="compositionally biased region" description="Basic and acidic residues" evidence="1">
    <location>
        <begin position="428"/>
        <end position="437"/>
    </location>
</feature>
<dbReference type="HOGENOM" id="CLU_031716_1_1_1"/>
<dbReference type="Proteomes" id="UP000030678">
    <property type="component" value="Unassembled WGS sequence"/>
</dbReference>
<evidence type="ECO:0000313" key="3">
    <source>
        <dbReference type="Proteomes" id="UP000030678"/>
    </source>
</evidence>
<organism evidence="2 3">
    <name type="scientific">Cladophialophora carrionii CBS 160.54</name>
    <dbReference type="NCBI Taxonomy" id="1279043"/>
    <lineage>
        <taxon>Eukaryota</taxon>
        <taxon>Fungi</taxon>
        <taxon>Dikarya</taxon>
        <taxon>Ascomycota</taxon>
        <taxon>Pezizomycotina</taxon>
        <taxon>Eurotiomycetes</taxon>
        <taxon>Chaetothyriomycetidae</taxon>
        <taxon>Chaetothyriales</taxon>
        <taxon>Herpotrichiellaceae</taxon>
        <taxon>Cladophialophora</taxon>
    </lineage>
</organism>
<dbReference type="RefSeq" id="XP_008730499.1">
    <property type="nucleotide sequence ID" value="XM_008732277.1"/>
</dbReference>
<dbReference type="GO" id="GO:0030674">
    <property type="term" value="F:protein-macromolecule adaptor activity"/>
    <property type="evidence" value="ECO:0007669"/>
    <property type="project" value="TreeGrafter"/>
</dbReference>
<sequence length="485" mass="52666">MPSTTPSPQVKPSSLRLLILSPSTGPSFSPSTSASESASAPGSAPHSIPTLPLFPAFLEAITGSRPSADVTTFSGYTSHPPLRLTTKYYARDVGIWCDELPLPTARSRGAPPAQISLPPSDSNQLESDPRSKDGSQRQFSQGDNTSKGSGTGTDTNTESITPEPTLQDWTLQILSPAAREVRAVIAGIVLLLPISSTSTSAPVTSATRASGSASHELDQDHDRDPFIKLIQTAHTLREAIEDDSPGRDIASLVVLQQASAPPSSSSFCSSSATRRTTPERDGLLEQLEERCLSMGYLGWEFVAWDGREVQHNEADQGQDQEQAERNVYGEKTGLPRVLEVLQSVDWSAEPDHSDDLDDFDFDDEEDDDDDDNKTLPNIRAKASVTNSMSGFGGLDFELQREMMELKMSMLGGDDEGEEEDDDDNDSGDDPRGKNHGDDGEETQIERLPGLVERVIAIRDAGQEMGKDERERFAKREIARIMSEMG</sequence>
<dbReference type="Gene3D" id="3.40.50.11960">
    <property type="match status" value="1"/>
</dbReference>
<name>V9D5P4_9EURO</name>
<dbReference type="Pfam" id="PF10199">
    <property type="entry name" value="Adaptin_binding"/>
    <property type="match status" value="1"/>
</dbReference>